<sequence length="70" mass="7978">MTGENDYGIQQGAEDKYWYNMKTGQVEQGFLSPAPDRVGPFDTRVEAEHALEKLRENSAKWAEEDAEEGR</sequence>
<proteinExistence type="predicted"/>
<reference evidence="2" key="1">
    <citation type="submission" date="2019-09" db="EMBL/GenBank/DDBJ databases">
        <title>Antimicrobial potential of Antarctic Bacteria.</title>
        <authorList>
            <person name="Benaud N."/>
            <person name="Edwards R.J."/>
            <person name="Ferrari B.C."/>
        </authorList>
    </citation>
    <scope>NUCLEOTIDE SEQUENCE [LARGE SCALE GENOMIC DNA]</scope>
    <source>
        <strain evidence="2">INR9</strain>
    </source>
</reference>
<protein>
    <submittedName>
        <fullName evidence="1">SPOR domain-containing protein</fullName>
    </submittedName>
</protein>
<evidence type="ECO:0000313" key="1">
    <source>
        <dbReference type="EMBL" id="QNE33971.1"/>
    </source>
</evidence>
<organism evidence="1 2">
    <name type="scientific">Leifsonia shinshuensis</name>
    <dbReference type="NCBI Taxonomy" id="150026"/>
    <lineage>
        <taxon>Bacteria</taxon>
        <taxon>Bacillati</taxon>
        <taxon>Actinomycetota</taxon>
        <taxon>Actinomycetes</taxon>
        <taxon>Micrococcales</taxon>
        <taxon>Microbacteriaceae</taxon>
        <taxon>Leifsonia</taxon>
    </lineage>
</organism>
<dbReference type="Proteomes" id="UP000515511">
    <property type="component" value="Chromosome"/>
</dbReference>
<dbReference type="EMBL" id="CP043641">
    <property type="protein sequence ID" value="QNE33971.1"/>
    <property type="molecule type" value="Genomic_DNA"/>
</dbReference>
<accession>A0A7G6Y656</accession>
<dbReference type="KEGG" id="lse:F1C12_01640"/>
<name>A0A7G6Y656_9MICO</name>
<gene>
    <name evidence="1" type="ORF">F1C12_01640</name>
</gene>
<evidence type="ECO:0000313" key="2">
    <source>
        <dbReference type="Proteomes" id="UP000515511"/>
    </source>
</evidence>
<dbReference type="AlphaFoldDB" id="A0A7G6Y656"/>
<dbReference type="RefSeq" id="WP_185277143.1">
    <property type="nucleotide sequence ID" value="NZ_CP043641.1"/>
</dbReference>